<evidence type="ECO:0000256" key="4">
    <source>
        <dbReference type="ARBA" id="ARBA00022989"/>
    </source>
</evidence>
<feature type="transmembrane region" description="Helical" evidence="6">
    <location>
        <begin position="61"/>
        <end position="83"/>
    </location>
</feature>
<dbReference type="GO" id="GO:0005886">
    <property type="term" value="C:plasma membrane"/>
    <property type="evidence" value="ECO:0007669"/>
    <property type="project" value="UniProtKB-SubCell"/>
</dbReference>
<dbReference type="PANTHER" id="PTHR32196">
    <property type="entry name" value="ABC TRANSPORTER PERMEASE PROTEIN YPHD-RELATED-RELATED"/>
    <property type="match status" value="1"/>
</dbReference>
<keyword evidence="2" id="KW-1003">Cell membrane</keyword>
<dbReference type="RefSeq" id="WP_330171150.1">
    <property type="nucleotide sequence ID" value="NZ_CP137080.1"/>
</dbReference>
<dbReference type="Proteomes" id="UP001329313">
    <property type="component" value="Chromosome"/>
</dbReference>
<sequence length="336" mass="33500">MSTNTQTPPRLDTKALSLLGGTSWPDRLRAAARGAGLVAVIIALFVAFGVASPSFVSGNNVIAILLQASVVGVLAIGQTYVLITGGIDLSIGSIVAVSAISAGMFSLVVPPVLAILGGIAVGALAGLVNGLLITLTGITPFIITLGTMSIYSGLALIISGGRAIYEIPQGFKDILAGRIAGIPMPIIIVIVLTVASALILKFTTFGEYLIAVGGAAETARLAGIKVKTITAGSYVVSGAAAGLAGAILVARLGAADPTIGADLLLIAIAATVMGGTKLTGGEGSMFGALFGAILIATLTAGLTSLNVQAFYQQVAVGAAIIIALLIDQVARRARRA</sequence>
<feature type="transmembrane region" description="Helical" evidence="6">
    <location>
        <begin position="35"/>
        <end position="55"/>
    </location>
</feature>
<evidence type="ECO:0000256" key="2">
    <source>
        <dbReference type="ARBA" id="ARBA00022475"/>
    </source>
</evidence>
<keyword evidence="4 6" id="KW-1133">Transmembrane helix</keyword>
<proteinExistence type="predicted"/>
<evidence type="ECO:0000256" key="1">
    <source>
        <dbReference type="ARBA" id="ARBA00004651"/>
    </source>
</evidence>
<evidence type="ECO:0000313" key="8">
    <source>
        <dbReference type="Proteomes" id="UP001329313"/>
    </source>
</evidence>
<accession>A0AAU0MHQ3</accession>
<dbReference type="InterPro" id="IPR001851">
    <property type="entry name" value="ABC_transp_permease"/>
</dbReference>
<dbReference type="AlphaFoldDB" id="A0AAU0MHQ3"/>
<gene>
    <name evidence="7" type="ORF">RYJ27_02175</name>
</gene>
<feature type="transmembrane region" description="Helical" evidence="6">
    <location>
        <begin position="285"/>
        <end position="303"/>
    </location>
</feature>
<feature type="transmembrane region" description="Helical" evidence="6">
    <location>
        <begin position="309"/>
        <end position="326"/>
    </location>
</feature>
<organism evidence="7 8">
    <name type="scientific">Microbacterium limosum</name>
    <dbReference type="NCBI Taxonomy" id="3079935"/>
    <lineage>
        <taxon>Bacteria</taxon>
        <taxon>Bacillati</taxon>
        <taxon>Actinomycetota</taxon>
        <taxon>Actinomycetes</taxon>
        <taxon>Micrococcales</taxon>
        <taxon>Microbacteriaceae</taxon>
        <taxon>Microbacterium</taxon>
    </lineage>
</organism>
<dbReference type="PANTHER" id="PTHR32196:SF72">
    <property type="entry name" value="RIBOSE IMPORT PERMEASE PROTEIN RBSC"/>
    <property type="match status" value="1"/>
</dbReference>
<feature type="transmembrane region" description="Helical" evidence="6">
    <location>
        <begin position="259"/>
        <end position="278"/>
    </location>
</feature>
<feature type="transmembrane region" description="Helical" evidence="6">
    <location>
        <begin position="234"/>
        <end position="253"/>
    </location>
</feature>
<dbReference type="GO" id="GO:0022857">
    <property type="term" value="F:transmembrane transporter activity"/>
    <property type="evidence" value="ECO:0007669"/>
    <property type="project" value="InterPro"/>
</dbReference>
<evidence type="ECO:0000256" key="3">
    <source>
        <dbReference type="ARBA" id="ARBA00022692"/>
    </source>
</evidence>
<keyword evidence="5 6" id="KW-0472">Membrane</keyword>
<dbReference type="CDD" id="cd06579">
    <property type="entry name" value="TM_PBP1_transp_AraH_like"/>
    <property type="match status" value="1"/>
</dbReference>
<dbReference type="Pfam" id="PF02653">
    <property type="entry name" value="BPD_transp_2"/>
    <property type="match status" value="1"/>
</dbReference>
<feature type="transmembrane region" description="Helical" evidence="6">
    <location>
        <begin position="179"/>
        <end position="199"/>
    </location>
</feature>
<reference evidence="7 8" key="1">
    <citation type="submission" date="2023-10" db="EMBL/GenBank/DDBJ databases">
        <title>Y20.</title>
        <authorList>
            <person name="Zhang G."/>
            <person name="Ding Y."/>
        </authorList>
    </citation>
    <scope>NUCLEOTIDE SEQUENCE [LARGE SCALE GENOMIC DNA]</scope>
    <source>
        <strain evidence="7 8">Y20</strain>
    </source>
</reference>
<comment type="subcellular location">
    <subcellularLocation>
        <location evidence="1">Cell membrane</location>
        <topology evidence="1">Multi-pass membrane protein</topology>
    </subcellularLocation>
</comment>
<evidence type="ECO:0000256" key="5">
    <source>
        <dbReference type="ARBA" id="ARBA00023136"/>
    </source>
</evidence>
<keyword evidence="8" id="KW-1185">Reference proteome</keyword>
<feature type="transmembrane region" description="Helical" evidence="6">
    <location>
        <begin position="131"/>
        <end position="158"/>
    </location>
</feature>
<dbReference type="KEGG" id="mliy:RYJ27_02175"/>
<evidence type="ECO:0000313" key="7">
    <source>
        <dbReference type="EMBL" id="WOQ70056.1"/>
    </source>
</evidence>
<dbReference type="EMBL" id="CP137080">
    <property type="protein sequence ID" value="WOQ70056.1"/>
    <property type="molecule type" value="Genomic_DNA"/>
</dbReference>
<keyword evidence="3 6" id="KW-0812">Transmembrane</keyword>
<protein>
    <submittedName>
        <fullName evidence="7">ABC transporter permease</fullName>
    </submittedName>
</protein>
<evidence type="ECO:0000256" key="6">
    <source>
        <dbReference type="SAM" id="Phobius"/>
    </source>
</evidence>
<feature type="transmembrane region" description="Helical" evidence="6">
    <location>
        <begin position="95"/>
        <end position="125"/>
    </location>
</feature>
<name>A0AAU0MHQ3_9MICO</name>